<dbReference type="Proteomes" id="UP000663940">
    <property type="component" value="Chromosome"/>
</dbReference>
<dbReference type="InterPro" id="IPR016181">
    <property type="entry name" value="Acyl_CoA_acyltransferase"/>
</dbReference>
<dbReference type="SUPFAM" id="SSF55729">
    <property type="entry name" value="Acyl-CoA N-acyltransferases (Nat)"/>
    <property type="match status" value="1"/>
</dbReference>
<feature type="domain" description="N-acetyltransferase" evidence="1">
    <location>
        <begin position="52"/>
        <end position="190"/>
    </location>
</feature>
<dbReference type="PANTHER" id="PTHR42791">
    <property type="entry name" value="GNAT FAMILY ACETYLTRANSFERASE"/>
    <property type="match status" value="1"/>
</dbReference>
<dbReference type="AlphaFoldDB" id="A0AAE6JL75"/>
<dbReference type="Pfam" id="PF13508">
    <property type="entry name" value="Acetyltransf_7"/>
    <property type="match status" value="1"/>
</dbReference>
<organism evidence="2 4">
    <name type="scientific">Mucilaginibacter rubeus</name>
    <dbReference type="NCBI Taxonomy" id="2027860"/>
    <lineage>
        <taxon>Bacteria</taxon>
        <taxon>Pseudomonadati</taxon>
        <taxon>Bacteroidota</taxon>
        <taxon>Sphingobacteriia</taxon>
        <taxon>Sphingobacteriales</taxon>
        <taxon>Sphingobacteriaceae</taxon>
        <taxon>Mucilaginibacter</taxon>
    </lineage>
</organism>
<dbReference type="InterPro" id="IPR052523">
    <property type="entry name" value="Trichothecene_AcTrans"/>
</dbReference>
<dbReference type="PROSITE" id="PS51186">
    <property type="entry name" value="GNAT"/>
    <property type="match status" value="1"/>
</dbReference>
<gene>
    <name evidence="2" type="ORF">DIU31_031460</name>
    <name evidence="3" type="ORF">J3L21_29560</name>
</gene>
<dbReference type="InterPro" id="IPR000182">
    <property type="entry name" value="GNAT_dom"/>
</dbReference>
<evidence type="ECO:0000313" key="5">
    <source>
        <dbReference type="Proteomes" id="UP000663940"/>
    </source>
</evidence>
<proteinExistence type="predicted"/>
<reference evidence="2 4" key="1">
    <citation type="submission" date="2019-08" db="EMBL/GenBank/DDBJ databases">
        <title>Comparative genome analysis confer to the adaptation heavy metal polluted environment.</title>
        <authorList>
            <person name="Li Y."/>
        </authorList>
    </citation>
    <scope>NUCLEOTIDE SEQUENCE [LARGE SCALE GENOMIC DNA]</scope>
    <source>
        <strain evidence="2 4">P2</strain>
    </source>
</reference>
<dbReference type="EMBL" id="CP043451">
    <property type="protein sequence ID" value="QEM07799.1"/>
    <property type="molecule type" value="Genomic_DNA"/>
</dbReference>
<keyword evidence="5" id="KW-1185">Reference proteome</keyword>
<dbReference type="GO" id="GO:0016747">
    <property type="term" value="F:acyltransferase activity, transferring groups other than amino-acyl groups"/>
    <property type="evidence" value="ECO:0007669"/>
    <property type="project" value="InterPro"/>
</dbReference>
<accession>A0AAE6JL75</accession>
<dbReference type="EMBL" id="CP071880">
    <property type="protein sequence ID" value="QTE49632.1"/>
    <property type="molecule type" value="Genomic_DNA"/>
</dbReference>
<evidence type="ECO:0000259" key="1">
    <source>
        <dbReference type="PROSITE" id="PS51186"/>
    </source>
</evidence>
<name>A0AAE6JL75_9SPHI</name>
<protein>
    <submittedName>
        <fullName evidence="2">GNAT family N-acetyltransferase</fullName>
    </submittedName>
</protein>
<dbReference type="PANTHER" id="PTHR42791:SF1">
    <property type="entry name" value="N-ACETYLTRANSFERASE DOMAIN-CONTAINING PROTEIN"/>
    <property type="match status" value="1"/>
</dbReference>
<dbReference type="RefSeq" id="WP_112653954.1">
    <property type="nucleotide sequence ID" value="NZ_CP043451.1"/>
</dbReference>
<dbReference type="Proteomes" id="UP000250557">
    <property type="component" value="Chromosome"/>
</dbReference>
<evidence type="ECO:0000313" key="4">
    <source>
        <dbReference type="Proteomes" id="UP000250557"/>
    </source>
</evidence>
<evidence type="ECO:0000313" key="2">
    <source>
        <dbReference type="EMBL" id="QEM07799.1"/>
    </source>
</evidence>
<sequence length="193" mass="22346">MIEAIFEDRAHIISLLAKAFKDNQSVNYIVREDNDKAAHIQALMEYSFDMCFHYGEIYLSDDKSACALLLPPKCKRTDMRSVWLDIKLVFNAIGVSRIGIALKRENAIKEKQLKGNIQYLWFIGVDTTLQHRGIGSNLLNEILEKSDLEGMPVCLETSTLKNLPWYEKFGFEVYDKLNLGYQLYFLQRKPRSL</sequence>
<dbReference type="Gene3D" id="3.40.630.30">
    <property type="match status" value="1"/>
</dbReference>
<reference evidence="3 5" key="2">
    <citation type="submission" date="2021-03" db="EMBL/GenBank/DDBJ databases">
        <title>Mucilaginibacter strains isolated from gold and copper mining confer multi heavy-metal resistance.</title>
        <authorList>
            <person name="Li Y."/>
        </authorList>
    </citation>
    <scope>NUCLEOTIDE SEQUENCE [LARGE SCALE GENOMIC DNA]</scope>
    <source>
        <strain evidence="3 5">P2-4</strain>
    </source>
</reference>
<evidence type="ECO:0000313" key="3">
    <source>
        <dbReference type="EMBL" id="QTE49632.1"/>
    </source>
</evidence>